<dbReference type="Pfam" id="PF04085">
    <property type="entry name" value="MreC"/>
    <property type="match status" value="1"/>
</dbReference>
<dbReference type="Gene3D" id="2.40.10.340">
    <property type="entry name" value="Rod shape-determining protein MreC, domain 1"/>
    <property type="match status" value="1"/>
</dbReference>
<organism evidence="7 8">
    <name type="scientific">Candidatus Wolfebacteria bacterium CG03_land_8_20_14_0_80_40_12</name>
    <dbReference type="NCBI Taxonomy" id="1975069"/>
    <lineage>
        <taxon>Bacteria</taxon>
        <taxon>Candidatus Wolfeibacteriota</taxon>
    </lineage>
</organism>
<dbReference type="InterPro" id="IPR042175">
    <property type="entry name" value="Cell/Rod_MreC_2"/>
</dbReference>
<protein>
    <recommendedName>
        <fullName evidence="2">Cell shape-determining protein MreC</fullName>
    </recommendedName>
    <alternativeName>
        <fullName evidence="4">Cell shape protein MreC</fullName>
    </alternativeName>
</protein>
<dbReference type="InterPro" id="IPR007221">
    <property type="entry name" value="MreC"/>
</dbReference>
<evidence type="ECO:0000256" key="3">
    <source>
        <dbReference type="ARBA" id="ARBA00022960"/>
    </source>
</evidence>
<evidence type="ECO:0000313" key="7">
    <source>
        <dbReference type="EMBL" id="PIU98293.1"/>
    </source>
</evidence>
<evidence type="ECO:0000259" key="6">
    <source>
        <dbReference type="Pfam" id="PF04085"/>
    </source>
</evidence>
<dbReference type="Gene3D" id="2.40.10.350">
    <property type="entry name" value="Rod shape-determining protein MreC, domain 2"/>
    <property type="match status" value="1"/>
</dbReference>
<evidence type="ECO:0000256" key="5">
    <source>
        <dbReference type="SAM" id="Coils"/>
    </source>
</evidence>
<keyword evidence="5" id="KW-0175">Coiled coil</keyword>
<name>A0A2M7B5A0_9BACT</name>
<evidence type="ECO:0000256" key="2">
    <source>
        <dbReference type="ARBA" id="ARBA00013855"/>
    </source>
</evidence>
<evidence type="ECO:0000313" key="8">
    <source>
        <dbReference type="Proteomes" id="UP000228949"/>
    </source>
</evidence>
<evidence type="ECO:0000256" key="4">
    <source>
        <dbReference type="ARBA" id="ARBA00032089"/>
    </source>
</evidence>
<dbReference type="InterPro" id="IPR042177">
    <property type="entry name" value="Cell/Rod_1"/>
</dbReference>
<feature type="coiled-coil region" evidence="5">
    <location>
        <begin position="26"/>
        <end position="53"/>
    </location>
</feature>
<proteinExistence type="inferred from homology"/>
<sequence>MRRYLLIILVIFLAVITYGTAFFIKKERSFDENVRLKQENEELKAQIQKLEIGNWKLEIPREGFLTAKVFSTYPFNIKNKLTINAGEKQGIKKLSVAVLEKNILVGQVVEVFENYSIVKTTFDPNWQLPVRIGEEEINGFFQGGGEPKVILIDKDKPLRLGDVVYSASQEFFYGLKIGELNELRETGAGIFKEAVLKVPFNVNELREVQIIK</sequence>
<dbReference type="EMBL" id="PEVJ01000053">
    <property type="protein sequence ID" value="PIU98293.1"/>
    <property type="molecule type" value="Genomic_DNA"/>
</dbReference>
<reference evidence="8" key="1">
    <citation type="submission" date="2017-09" db="EMBL/GenBank/DDBJ databases">
        <title>Depth-based differentiation of microbial function through sediment-hosted aquifers and enrichment of novel symbionts in the deep terrestrial subsurface.</title>
        <authorList>
            <person name="Probst A.J."/>
            <person name="Ladd B."/>
            <person name="Jarett J.K."/>
            <person name="Geller-Mcgrath D.E."/>
            <person name="Sieber C.M.K."/>
            <person name="Emerson J.B."/>
            <person name="Anantharaman K."/>
            <person name="Thomas B.C."/>
            <person name="Malmstrom R."/>
            <person name="Stieglmeier M."/>
            <person name="Klingl A."/>
            <person name="Woyke T."/>
            <person name="Ryan C.M."/>
            <person name="Banfield J.F."/>
        </authorList>
    </citation>
    <scope>NUCLEOTIDE SEQUENCE [LARGE SCALE GENOMIC DNA]</scope>
</reference>
<gene>
    <name evidence="7" type="ORF">COS61_02210</name>
</gene>
<evidence type="ECO:0000256" key="1">
    <source>
        <dbReference type="ARBA" id="ARBA00009369"/>
    </source>
</evidence>
<dbReference type="AlphaFoldDB" id="A0A2M7B5A0"/>
<dbReference type="PANTHER" id="PTHR34138">
    <property type="entry name" value="CELL SHAPE-DETERMINING PROTEIN MREC"/>
    <property type="match status" value="1"/>
</dbReference>
<dbReference type="InterPro" id="IPR055342">
    <property type="entry name" value="MreC_beta-barrel_core"/>
</dbReference>
<comment type="similarity">
    <text evidence="1">Belongs to the MreC family.</text>
</comment>
<dbReference type="GO" id="GO:0005886">
    <property type="term" value="C:plasma membrane"/>
    <property type="evidence" value="ECO:0007669"/>
    <property type="project" value="TreeGrafter"/>
</dbReference>
<feature type="domain" description="Rod shape-determining protein MreC beta-barrel core" evidence="6">
    <location>
        <begin position="72"/>
        <end position="212"/>
    </location>
</feature>
<dbReference type="Proteomes" id="UP000228949">
    <property type="component" value="Unassembled WGS sequence"/>
</dbReference>
<dbReference type="PANTHER" id="PTHR34138:SF1">
    <property type="entry name" value="CELL SHAPE-DETERMINING PROTEIN MREC"/>
    <property type="match status" value="1"/>
</dbReference>
<comment type="caution">
    <text evidence="7">The sequence shown here is derived from an EMBL/GenBank/DDBJ whole genome shotgun (WGS) entry which is preliminary data.</text>
</comment>
<accession>A0A2M7B5A0</accession>
<dbReference type="GO" id="GO:0008360">
    <property type="term" value="P:regulation of cell shape"/>
    <property type="evidence" value="ECO:0007669"/>
    <property type="project" value="UniProtKB-KW"/>
</dbReference>
<keyword evidence="3" id="KW-0133">Cell shape</keyword>